<accession>A0A9D1R5H9</accession>
<feature type="compositionally biased region" description="Low complexity" evidence="1">
    <location>
        <begin position="411"/>
        <end position="444"/>
    </location>
</feature>
<reference evidence="4" key="1">
    <citation type="journal article" date="2021" name="PeerJ">
        <title>Extensive microbial diversity within the chicken gut microbiome revealed by metagenomics and culture.</title>
        <authorList>
            <person name="Gilroy R."/>
            <person name="Ravi A."/>
            <person name="Getino M."/>
            <person name="Pursley I."/>
            <person name="Horton D.L."/>
            <person name="Alikhan N.F."/>
            <person name="Baker D."/>
            <person name="Gharbi K."/>
            <person name="Hall N."/>
            <person name="Watson M."/>
            <person name="Adriaenssens E.M."/>
            <person name="Foster-Nyarko E."/>
            <person name="Jarju S."/>
            <person name="Secka A."/>
            <person name="Antonio M."/>
            <person name="Oren A."/>
            <person name="Chaudhuri R.R."/>
            <person name="La Ragione R."/>
            <person name="Hildebrand F."/>
            <person name="Pallen M.J."/>
        </authorList>
    </citation>
    <scope>NUCLEOTIDE SEQUENCE</scope>
    <source>
        <strain evidence="4">CHK195-6426</strain>
    </source>
</reference>
<feature type="transmembrane region" description="Helical" evidence="2">
    <location>
        <begin position="303"/>
        <end position="324"/>
    </location>
</feature>
<dbReference type="PANTHER" id="PTHR34408:SF1">
    <property type="entry name" value="GLYCOSYL HYDROLASE FAMILY 19 DOMAIN-CONTAINING PROTEIN HI_1415"/>
    <property type="match status" value="1"/>
</dbReference>
<feature type="compositionally biased region" description="Polar residues" evidence="1">
    <location>
        <begin position="478"/>
        <end position="488"/>
    </location>
</feature>
<evidence type="ECO:0000313" key="4">
    <source>
        <dbReference type="EMBL" id="HIW81355.1"/>
    </source>
</evidence>
<feature type="region of interest" description="Disordered" evidence="1">
    <location>
        <begin position="345"/>
        <end position="497"/>
    </location>
</feature>
<dbReference type="InterPro" id="IPR003646">
    <property type="entry name" value="SH3-like_bac-type"/>
</dbReference>
<name>A0A9D1R5H9_9FIRM</name>
<feature type="region of interest" description="Disordered" evidence="1">
    <location>
        <begin position="110"/>
        <end position="148"/>
    </location>
</feature>
<reference evidence="4" key="2">
    <citation type="submission" date="2021-04" db="EMBL/GenBank/DDBJ databases">
        <authorList>
            <person name="Gilroy R."/>
        </authorList>
    </citation>
    <scope>NUCLEOTIDE SEQUENCE</scope>
    <source>
        <strain evidence="4">CHK195-6426</strain>
    </source>
</reference>
<dbReference type="PANTHER" id="PTHR34408">
    <property type="entry name" value="FAMILY PROTEIN, PUTATIVE-RELATED"/>
    <property type="match status" value="1"/>
</dbReference>
<feature type="compositionally biased region" description="Low complexity" evidence="1">
    <location>
        <begin position="110"/>
        <end position="145"/>
    </location>
</feature>
<dbReference type="Pfam" id="PF08239">
    <property type="entry name" value="SH3_3"/>
    <property type="match status" value="2"/>
</dbReference>
<organism evidence="4 5">
    <name type="scientific">Candidatus Acetatifactor stercoripullorum</name>
    <dbReference type="NCBI Taxonomy" id="2838414"/>
    <lineage>
        <taxon>Bacteria</taxon>
        <taxon>Bacillati</taxon>
        <taxon>Bacillota</taxon>
        <taxon>Clostridia</taxon>
        <taxon>Lachnospirales</taxon>
        <taxon>Lachnospiraceae</taxon>
        <taxon>Acetatifactor</taxon>
    </lineage>
</organism>
<evidence type="ECO:0000313" key="5">
    <source>
        <dbReference type="Proteomes" id="UP000824265"/>
    </source>
</evidence>
<dbReference type="AlphaFoldDB" id="A0A9D1R5H9"/>
<sequence length="514" mass="53827">MKKIKEARLGLYLPAGLMTIALILLMVLFLGCFSIVSHAESQGTVTANSANIRREPNSSSEVIGSTQKDKSISIRSQTTGSDGAVWYQVFVDADTLGYIRSDLVSITDGTTPPTETYTASGTDTATTTDTNTSTTDTQTTTTQETPAEVTAVEPVSASVTGGQSVRVRSNASTTSQILTTAQNGMALTVTGQATGTDGNVWYQVAFIADGTEVTGFIRSDYVSLSGELVPVTQQPAETPQEETEAPEEVQETKDWETQLQGEEWYLINNVEGNQYLIQDLFDGVEQNAALYEESNQKVSSQRIVIIILVVLFVLAAGAAAFLAYKIKDMMDSAYFSQVERETIRKRSDKAQGNSGQKVMHTVGAGKPNGAKQARPAGARPAGNTGAAQAARPAGTRPGGARPAGSQAASQQARPAGTRPAAARPAGSGAAAQTARPAAAKPAGSTGTAQAARPAGAKPVGVKPGAGTEGKAPSRASGAKQSGNGQNPGWKSKNFMADDDEFEFEFLNWDGDEEP</sequence>
<dbReference type="PROSITE" id="PS51781">
    <property type="entry name" value="SH3B"/>
    <property type="match status" value="2"/>
</dbReference>
<protein>
    <submittedName>
        <fullName evidence="4">SH3 domain-containing protein</fullName>
    </submittedName>
</protein>
<dbReference type="Proteomes" id="UP000824265">
    <property type="component" value="Unassembled WGS sequence"/>
</dbReference>
<keyword evidence="2" id="KW-1133">Transmembrane helix</keyword>
<dbReference type="EMBL" id="DXGH01000039">
    <property type="protein sequence ID" value="HIW81355.1"/>
    <property type="molecule type" value="Genomic_DNA"/>
</dbReference>
<proteinExistence type="predicted"/>
<dbReference type="PROSITE" id="PS51257">
    <property type="entry name" value="PROKAR_LIPOPROTEIN"/>
    <property type="match status" value="1"/>
</dbReference>
<evidence type="ECO:0000256" key="1">
    <source>
        <dbReference type="SAM" id="MobiDB-lite"/>
    </source>
</evidence>
<feature type="domain" description="SH3b" evidence="3">
    <location>
        <begin position="154"/>
        <end position="226"/>
    </location>
</feature>
<evidence type="ECO:0000259" key="3">
    <source>
        <dbReference type="PROSITE" id="PS51781"/>
    </source>
</evidence>
<comment type="caution">
    <text evidence="4">The sequence shown here is derived from an EMBL/GenBank/DDBJ whole genome shotgun (WGS) entry which is preliminary data.</text>
</comment>
<evidence type="ECO:0000256" key="2">
    <source>
        <dbReference type="SAM" id="Phobius"/>
    </source>
</evidence>
<dbReference type="SMART" id="SM00287">
    <property type="entry name" value="SH3b"/>
    <property type="match status" value="2"/>
</dbReference>
<keyword evidence="2" id="KW-0812">Transmembrane</keyword>
<feature type="compositionally biased region" description="Low complexity" evidence="1">
    <location>
        <begin position="378"/>
        <end position="404"/>
    </location>
</feature>
<feature type="domain" description="SH3b" evidence="3">
    <location>
        <begin position="40"/>
        <end position="108"/>
    </location>
</feature>
<keyword evidence="2" id="KW-0472">Membrane</keyword>
<dbReference type="InterPro" id="IPR052354">
    <property type="entry name" value="Cell_Wall_Dynamics_Protein"/>
</dbReference>
<gene>
    <name evidence="4" type="ORF">H9742_07485</name>
</gene>
<dbReference type="Gene3D" id="2.30.30.40">
    <property type="entry name" value="SH3 Domains"/>
    <property type="match status" value="2"/>
</dbReference>
<feature type="transmembrane region" description="Helical" evidence="2">
    <location>
        <begin position="12"/>
        <end position="36"/>
    </location>
</feature>